<feature type="domain" description="HTH merR-type" evidence="2">
    <location>
        <begin position="5"/>
        <end position="73"/>
    </location>
</feature>
<keyword evidence="1" id="KW-0238">DNA-binding</keyword>
<dbReference type="EMBL" id="UOFT01000051">
    <property type="protein sequence ID" value="VAW95994.1"/>
    <property type="molecule type" value="Genomic_DNA"/>
</dbReference>
<evidence type="ECO:0000256" key="1">
    <source>
        <dbReference type="ARBA" id="ARBA00023125"/>
    </source>
</evidence>
<dbReference type="Gene3D" id="1.10.1660.10">
    <property type="match status" value="1"/>
</dbReference>
<dbReference type="InterPro" id="IPR009061">
    <property type="entry name" value="DNA-bd_dom_put_sf"/>
</dbReference>
<reference evidence="3" key="1">
    <citation type="submission" date="2018-06" db="EMBL/GenBank/DDBJ databases">
        <authorList>
            <person name="Zhirakovskaya E."/>
        </authorList>
    </citation>
    <scope>NUCLEOTIDE SEQUENCE</scope>
</reference>
<dbReference type="GO" id="GO:0003700">
    <property type="term" value="F:DNA-binding transcription factor activity"/>
    <property type="evidence" value="ECO:0007669"/>
    <property type="project" value="InterPro"/>
</dbReference>
<protein>
    <recommendedName>
        <fullName evidence="2">HTH merR-type domain-containing protein</fullName>
    </recommendedName>
</protein>
<dbReference type="PROSITE" id="PS50937">
    <property type="entry name" value="HTH_MERR_2"/>
    <property type="match status" value="1"/>
</dbReference>
<dbReference type="GO" id="GO:0003677">
    <property type="term" value="F:DNA binding"/>
    <property type="evidence" value="ECO:0007669"/>
    <property type="project" value="UniProtKB-KW"/>
</dbReference>
<dbReference type="SUPFAM" id="SSF46955">
    <property type="entry name" value="Putative DNA-binding domain"/>
    <property type="match status" value="1"/>
</dbReference>
<dbReference type="PANTHER" id="PTHR30204">
    <property type="entry name" value="REDOX-CYCLING DRUG-SENSING TRANSCRIPTIONAL ACTIVATOR SOXR"/>
    <property type="match status" value="1"/>
</dbReference>
<sequence length="154" mass="17279">MSIDYLKIGEVAERLKITVRTIRYYEEEELLEPYRTPGGTRLYSEQHIARLKAILHLTENGFSLEVVRLIGKTRESCATGNEGSKEVSTIIGNSIADIEEKLNNLKALKSELAAAKKQVQKCKGCKNKPSSKGCPTCPVNKNLNKIEMLNLVWE</sequence>
<dbReference type="PRINTS" id="PR00040">
    <property type="entry name" value="HTHMERR"/>
</dbReference>
<organism evidence="3">
    <name type="scientific">hydrothermal vent metagenome</name>
    <dbReference type="NCBI Taxonomy" id="652676"/>
    <lineage>
        <taxon>unclassified sequences</taxon>
        <taxon>metagenomes</taxon>
        <taxon>ecological metagenomes</taxon>
    </lineage>
</organism>
<dbReference type="SMART" id="SM00422">
    <property type="entry name" value="HTH_MERR"/>
    <property type="match status" value="1"/>
</dbReference>
<gene>
    <name evidence="3" type="ORF">MNBD_GAMMA23-514</name>
</gene>
<dbReference type="PANTHER" id="PTHR30204:SF93">
    <property type="entry name" value="HTH MERR-TYPE DOMAIN-CONTAINING PROTEIN"/>
    <property type="match status" value="1"/>
</dbReference>
<dbReference type="InterPro" id="IPR000551">
    <property type="entry name" value="MerR-type_HTH_dom"/>
</dbReference>
<proteinExistence type="predicted"/>
<dbReference type="InterPro" id="IPR047057">
    <property type="entry name" value="MerR_fam"/>
</dbReference>
<dbReference type="Pfam" id="PF13411">
    <property type="entry name" value="MerR_1"/>
    <property type="match status" value="1"/>
</dbReference>
<dbReference type="AlphaFoldDB" id="A0A3B1APV8"/>
<name>A0A3B1APV8_9ZZZZ</name>
<evidence type="ECO:0000313" key="3">
    <source>
        <dbReference type="EMBL" id="VAW95994.1"/>
    </source>
</evidence>
<evidence type="ECO:0000259" key="2">
    <source>
        <dbReference type="PROSITE" id="PS50937"/>
    </source>
</evidence>
<accession>A0A3B1APV8</accession>